<evidence type="ECO:0000259" key="6">
    <source>
        <dbReference type="PROSITE" id="PS51372"/>
    </source>
</evidence>
<evidence type="ECO:0000256" key="3">
    <source>
        <dbReference type="ARBA" id="ARBA00022737"/>
    </source>
</evidence>
<dbReference type="PANTHER" id="PTHR30185">
    <property type="entry name" value="CRYPTIC BETA-GLUCOSIDE BGL OPERON ANTITERMINATOR"/>
    <property type="match status" value="1"/>
</dbReference>
<reference evidence="7" key="1">
    <citation type="submission" date="2019-11" db="EMBL/GenBank/DDBJ databases">
        <authorList>
            <person name="Feng L."/>
        </authorList>
    </citation>
    <scope>NUCLEOTIDE SEQUENCE</scope>
    <source>
        <strain evidence="7">SsimulansLFYP27</strain>
    </source>
</reference>
<dbReference type="InterPro" id="IPR016152">
    <property type="entry name" value="PTrfase/Anion_transptr"/>
</dbReference>
<dbReference type="InterPro" id="IPR013011">
    <property type="entry name" value="PTS_EIIB_2"/>
</dbReference>
<keyword evidence="2" id="KW-0808">Transferase</keyword>
<dbReference type="PROSITE" id="PS51372">
    <property type="entry name" value="PRD_2"/>
    <property type="match status" value="1"/>
</dbReference>
<dbReference type="SUPFAM" id="SSF52794">
    <property type="entry name" value="PTS system IIB component-like"/>
    <property type="match status" value="1"/>
</dbReference>
<dbReference type="AlphaFoldDB" id="A0A6N3FQI0"/>
<dbReference type="PANTHER" id="PTHR30185:SF12">
    <property type="entry name" value="TRANSCRIPTIONAL REGULATOR MANR"/>
    <property type="match status" value="1"/>
</dbReference>
<comment type="subunit">
    <text evidence="1">Homodimer or homotrimer. Seems to be a monomer when not phosphorylated.</text>
</comment>
<evidence type="ECO:0000313" key="7">
    <source>
        <dbReference type="EMBL" id="VYU53773.1"/>
    </source>
</evidence>
<dbReference type="PROSITE" id="PS51099">
    <property type="entry name" value="PTS_EIIB_TYPE_2"/>
    <property type="match status" value="1"/>
</dbReference>
<dbReference type="GO" id="GO:0008982">
    <property type="term" value="F:protein-N(PI)-phosphohistidine-sugar phosphotransferase activity"/>
    <property type="evidence" value="ECO:0007669"/>
    <property type="project" value="InterPro"/>
</dbReference>
<dbReference type="Pfam" id="PF00874">
    <property type="entry name" value="PRD"/>
    <property type="match status" value="1"/>
</dbReference>
<keyword evidence="3" id="KW-0677">Repeat</keyword>
<sequence length="621" mass="72023">MIERQIKLIQLFINNAEQYLTSDDIATFLNVSNRTTRNDIKAVNTNFMKDLIVSVKSRGYQISTKQYTIKEVEKRLEEYTDKDHKILVTLGYQLLMNDTQLTLHQLEKTYHLTKKEILDYIGRIHAWCEKFDVAINVKPRKGIEVVGSQTNLNNATLHLNQLSTRNHRVESLILDELPRAHVDTITQIIKRNLNDFDIKTSDIQVEQLLIHLILIMKRSFTENINGGLNEEALLISNKIIEEINLKLGYTLNLQVTKLFSFFISYHFNKFDLGVQQLFIESYINRMIERMEERVGVHFTQDQVLKENLYSHFGRTYLRIMKEVYLNNPLTKEIKALYPFIFNVLYDIGQQMTEEAGVELTEDEIAFLTIHFQSSIDRNEQHHLNVVIACYYGIGISQLLATKVSKLSNHIKVKDTIRLEDIDHYDFTGIDMLITTHDIIIDQLTEDVELLQVSPLLSDDDKHQLETFMAKKLKPAMKSDEFSGVNFIVETESEKAFNTASIFEKAQDTLSNNHAVLEGYIESALERERMSSTYIGNQVAIPHGNPEKVLKSHVIVFKSTKGFYWKEHQVKLAFFLATTKQDIQLTKRIIQTIAQLDEKAIDELIYLEAQSFKTKLMKMIKG</sequence>
<feature type="domain" description="PTS EIIA type-2" evidence="4">
    <location>
        <begin position="479"/>
        <end position="621"/>
    </location>
</feature>
<organism evidence="7">
    <name type="scientific">Staphylococcus simulans</name>
    <dbReference type="NCBI Taxonomy" id="1286"/>
    <lineage>
        <taxon>Bacteria</taxon>
        <taxon>Bacillati</taxon>
        <taxon>Bacillota</taxon>
        <taxon>Bacilli</taxon>
        <taxon>Bacillales</taxon>
        <taxon>Staphylococcaceae</taxon>
        <taxon>Staphylococcus</taxon>
    </lineage>
</organism>
<dbReference type="Gene3D" id="3.40.50.2300">
    <property type="match status" value="1"/>
</dbReference>
<dbReference type="Pfam" id="PF00359">
    <property type="entry name" value="PTS_EIIA_2"/>
    <property type="match status" value="1"/>
</dbReference>
<dbReference type="InterPro" id="IPR002178">
    <property type="entry name" value="PTS_EIIA_type-2_dom"/>
</dbReference>
<dbReference type="RefSeq" id="WP_002480245.1">
    <property type="nucleotide sequence ID" value="NZ_CACRUO010000065.1"/>
</dbReference>
<dbReference type="InterPro" id="IPR036388">
    <property type="entry name" value="WH-like_DNA-bd_sf"/>
</dbReference>
<dbReference type="EMBL" id="CACRUO010000065">
    <property type="protein sequence ID" value="VYU53773.1"/>
    <property type="molecule type" value="Genomic_DNA"/>
</dbReference>
<dbReference type="PROSITE" id="PS51094">
    <property type="entry name" value="PTS_EIIA_TYPE_2"/>
    <property type="match status" value="1"/>
</dbReference>
<evidence type="ECO:0000259" key="5">
    <source>
        <dbReference type="PROSITE" id="PS51099"/>
    </source>
</evidence>
<dbReference type="Gene3D" id="3.40.930.10">
    <property type="entry name" value="Mannitol-specific EII, Chain A"/>
    <property type="match status" value="1"/>
</dbReference>
<evidence type="ECO:0000256" key="2">
    <source>
        <dbReference type="ARBA" id="ARBA00022679"/>
    </source>
</evidence>
<dbReference type="InterPro" id="IPR036095">
    <property type="entry name" value="PTS_EIIB-like_sf"/>
</dbReference>
<evidence type="ECO:0000259" key="4">
    <source>
        <dbReference type="PROSITE" id="PS51094"/>
    </source>
</evidence>
<dbReference type="GO" id="GO:0006355">
    <property type="term" value="P:regulation of DNA-templated transcription"/>
    <property type="evidence" value="ECO:0007669"/>
    <property type="project" value="InterPro"/>
</dbReference>
<dbReference type="InterPro" id="IPR013196">
    <property type="entry name" value="HTH_11"/>
</dbReference>
<dbReference type="PROSITE" id="PS00372">
    <property type="entry name" value="PTS_EIIA_TYPE_2_HIS"/>
    <property type="match status" value="1"/>
</dbReference>
<dbReference type="GO" id="GO:0009401">
    <property type="term" value="P:phosphoenolpyruvate-dependent sugar phosphotransferase system"/>
    <property type="evidence" value="ECO:0007669"/>
    <property type="project" value="InterPro"/>
</dbReference>
<dbReference type="Gene3D" id="1.10.10.10">
    <property type="entry name" value="Winged helix-like DNA-binding domain superfamily/Winged helix DNA-binding domain"/>
    <property type="match status" value="1"/>
</dbReference>
<dbReference type="Pfam" id="PF08279">
    <property type="entry name" value="HTH_11"/>
    <property type="match status" value="1"/>
</dbReference>
<feature type="domain" description="PTS EIIB type-2" evidence="5">
    <location>
        <begin position="383"/>
        <end position="476"/>
    </location>
</feature>
<evidence type="ECO:0000256" key="1">
    <source>
        <dbReference type="ARBA" id="ARBA00011798"/>
    </source>
</evidence>
<proteinExistence type="predicted"/>
<dbReference type="Gene3D" id="1.10.1790.10">
    <property type="entry name" value="PRD domain"/>
    <property type="match status" value="1"/>
</dbReference>
<name>A0A6N3FQI0_STASI</name>
<dbReference type="InterPro" id="IPR011608">
    <property type="entry name" value="PRD"/>
</dbReference>
<protein>
    <submittedName>
        <fullName evidence="7">Putative licABCH operon regulator</fullName>
    </submittedName>
</protein>
<dbReference type="InterPro" id="IPR050661">
    <property type="entry name" value="BglG_antiterminators"/>
</dbReference>
<feature type="domain" description="PRD" evidence="6">
    <location>
        <begin position="274"/>
        <end position="381"/>
    </location>
</feature>
<dbReference type="SUPFAM" id="SSF63520">
    <property type="entry name" value="PTS-regulatory domain, PRD"/>
    <property type="match status" value="1"/>
</dbReference>
<gene>
    <name evidence="7" type="primary">licR</name>
    <name evidence="7" type="ORF">SSLFYP27_02577</name>
</gene>
<dbReference type="CDD" id="cd05568">
    <property type="entry name" value="PTS_IIB_bgl_like"/>
    <property type="match status" value="1"/>
</dbReference>
<accession>A0A6N3FQI0</accession>
<dbReference type="SUPFAM" id="SSF55804">
    <property type="entry name" value="Phoshotransferase/anion transport protein"/>
    <property type="match status" value="1"/>
</dbReference>
<dbReference type="InterPro" id="IPR036634">
    <property type="entry name" value="PRD_sf"/>
</dbReference>